<evidence type="ECO:0000313" key="4">
    <source>
        <dbReference type="Proteomes" id="UP000051017"/>
    </source>
</evidence>
<accession>A0A0R2QN31</accession>
<keyword evidence="1" id="KW-0697">Rotamase</keyword>
<dbReference type="GO" id="GO:0003755">
    <property type="term" value="F:peptidyl-prolyl cis-trans isomerase activity"/>
    <property type="evidence" value="ECO:0007669"/>
    <property type="project" value="UniProtKB-KW"/>
</dbReference>
<dbReference type="Gene3D" id="3.10.50.40">
    <property type="match status" value="1"/>
</dbReference>
<dbReference type="EMBL" id="LIBJ01000018">
    <property type="protein sequence ID" value="KRO49338.1"/>
    <property type="molecule type" value="Genomic_DNA"/>
</dbReference>
<dbReference type="SUPFAM" id="SSF54534">
    <property type="entry name" value="FKBP-like"/>
    <property type="match status" value="1"/>
</dbReference>
<proteinExistence type="predicted"/>
<evidence type="ECO:0000313" key="3">
    <source>
        <dbReference type="EMBL" id="KRO49338.1"/>
    </source>
</evidence>
<dbReference type="InterPro" id="IPR027304">
    <property type="entry name" value="Trigger_fact/SurA_dom_sf"/>
</dbReference>
<name>A0A0R2QN31_9ACTN</name>
<comment type="caution">
    <text evidence="3">The sequence shown here is derived from an EMBL/GenBank/DDBJ whole genome shotgun (WGS) entry which is preliminary data.</text>
</comment>
<dbReference type="InterPro" id="IPR000297">
    <property type="entry name" value="PPIase_PpiC"/>
</dbReference>
<dbReference type="SUPFAM" id="SSF109998">
    <property type="entry name" value="Triger factor/SurA peptide-binding domain-like"/>
    <property type="match status" value="1"/>
</dbReference>
<evidence type="ECO:0000259" key="2">
    <source>
        <dbReference type="PROSITE" id="PS50198"/>
    </source>
</evidence>
<dbReference type="InterPro" id="IPR050245">
    <property type="entry name" value="PrsA_foldase"/>
</dbReference>
<protein>
    <recommendedName>
        <fullName evidence="2">PpiC domain-containing protein</fullName>
    </recommendedName>
</protein>
<dbReference type="Pfam" id="PF13616">
    <property type="entry name" value="Rotamase_3"/>
    <property type="match status" value="1"/>
</dbReference>
<evidence type="ECO:0000256" key="1">
    <source>
        <dbReference type="PROSITE-ProRule" id="PRU00278"/>
    </source>
</evidence>
<organism evidence="3 4">
    <name type="scientific">Acidimicrobiia bacterium BACL6 MAG-120924-bin43</name>
    <dbReference type="NCBI Taxonomy" id="1655583"/>
    <lineage>
        <taxon>Bacteria</taxon>
        <taxon>Bacillati</taxon>
        <taxon>Actinomycetota</taxon>
        <taxon>Acidimicrobiia</taxon>
        <taxon>acIV cluster</taxon>
    </lineage>
</organism>
<feature type="domain" description="PpiC" evidence="2">
    <location>
        <begin position="170"/>
        <end position="264"/>
    </location>
</feature>
<dbReference type="Proteomes" id="UP000051017">
    <property type="component" value="Unassembled WGS sequence"/>
</dbReference>
<reference evidence="3 4" key="1">
    <citation type="submission" date="2015-10" db="EMBL/GenBank/DDBJ databases">
        <title>Metagenome-Assembled Genomes uncover a global brackish microbiome.</title>
        <authorList>
            <person name="Hugerth L.W."/>
            <person name="Larsson J."/>
            <person name="Alneberg J."/>
            <person name="Lindh M.V."/>
            <person name="Legrand C."/>
            <person name="Pinhassi J."/>
            <person name="Andersson A.F."/>
        </authorList>
    </citation>
    <scope>NUCLEOTIDE SEQUENCE [LARGE SCALE GENOMIC DNA]</scope>
    <source>
        <strain evidence="3">BACL6 MAG-120924-bin43</strain>
    </source>
</reference>
<dbReference type="PROSITE" id="PS50198">
    <property type="entry name" value="PPIC_PPIASE_2"/>
    <property type="match status" value="1"/>
</dbReference>
<sequence>MSIAANTLRAYHFRRSIALATMLVSLVLITTGCGSSPAANNAISLNGDNVSVERFDKAILQLAEAEQITLENGRATGDVARSVLGAMLRGVATSQIVKQYNEAVTQADDDEVLAQMQQDPNFDALGPDLKDLILSMNAEDLALARIKAPAEKEVAAMYEKAPASLGALCVQHILVKESVTADKVLKLLKDGGDFKKLAGEYSIEPNAGETGGVLGSADGDCLLLSDYQAQFDAGFTAGALLAKPGVPFGPVKSSFGYHVILSRPYADITLSLNALLAKTPGQMLVVGLLATSKVTVGSQYGHFDAATNKIVAN</sequence>
<keyword evidence="1" id="KW-0413">Isomerase</keyword>
<dbReference type="AlphaFoldDB" id="A0A0R2QN31"/>
<gene>
    <name evidence="3" type="ORF">ABR75_03705</name>
</gene>
<dbReference type="PANTHER" id="PTHR47245">
    <property type="entry name" value="PEPTIDYLPROLYL ISOMERASE"/>
    <property type="match status" value="1"/>
</dbReference>
<dbReference type="PANTHER" id="PTHR47245:SF2">
    <property type="entry name" value="PEPTIDYL-PROLYL CIS-TRANS ISOMERASE HP_0175-RELATED"/>
    <property type="match status" value="1"/>
</dbReference>
<dbReference type="InterPro" id="IPR046357">
    <property type="entry name" value="PPIase_dom_sf"/>
</dbReference>